<reference evidence="1" key="1">
    <citation type="submission" date="2022-07" db="EMBL/GenBank/DDBJ databases">
        <authorList>
            <person name="Macas J."/>
            <person name="Novak P."/>
            <person name="Neumann P."/>
        </authorList>
    </citation>
    <scope>NUCLEOTIDE SEQUENCE</scope>
</reference>
<dbReference type="AlphaFoldDB" id="A0A9P0ZAR8"/>
<sequence length="127" mass="14891">MAQPMAHRPFSMAMAMAQIWRRHVTKNIIFKIDTAIHQPKFTQPPKHDKIVQCTSKKHTPSVPKLSSFFPFRSVPNLSLLSFFDKEYVVHNHSYTFLSPLHNFTPHKSHYLNPRVQSKPKLIMGRRE</sequence>
<gene>
    <name evidence="1" type="ORF">CEURO_LOCUS12241</name>
</gene>
<accession>A0A9P0ZAR8</accession>
<proteinExistence type="predicted"/>
<comment type="caution">
    <text evidence="1">The sequence shown here is derived from an EMBL/GenBank/DDBJ whole genome shotgun (WGS) entry which is preliminary data.</text>
</comment>
<organism evidence="1 2">
    <name type="scientific">Cuscuta europaea</name>
    <name type="common">European dodder</name>
    <dbReference type="NCBI Taxonomy" id="41803"/>
    <lineage>
        <taxon>Eukaryota</taxon>
        <taxon>Viridiplantae</taxon>
        <taxon>Streptophyta</taxon>
        <taxon>Embryophyta</taxon>
        <taxon>Tracheophyta</taxon>
        <taxon>Spermatophyta</taxon>
        <taxon>Magnoliopsida</taxon>
        <taxon>eudicotyledons</taxon>
        <taxon>Gunneridae</taxon>
        <taxon>Pentapetalae</taxon>
        <taxon>asterids</taxon>
        <taxon>lamiids</taxon>
        <taxon>Solanales</taxon>
        <taxon>Convolvulaceae</taxon>
        <taxon>Cuscuteae</taxon>
        <taxon>Cuscuta</taxon>
        <taxon>Cuscuta subgen. Cuscuta</taxon>
    </lineage>
</organism>
<name>A0A9P0ZAR8_CUSEU</name>
<dbReference type="EMBL" id="CAMAPE010000030">
    <property type="protein sequence ID" value="CAH9093153.1"/>
    <property type="molecule type" value="Genomic_DNA"/>
</dbReference>
<dbReference type="Proteomes" id="UP001152484">
    <property type="component" value="Unassembled WGS sequence"/>
</dbReference>
<evidence type="ECO:0000313" key="1">
    <source>
        <dbReference type="EMBL" id="CAH9093153.1"/>
    </source>
</evidence>
<keyword evidence="2" id="KW-1185">Reference proteome</keyword>
<evidence type="ECO:0000313" key="2">
    <source>
        <dbReference type="Proteomes" id="UP001152484"/>
    </source>
</evidence>
<protein>
    <submittedName>
        <fullName evidence="1">Uncharacterized protein</fullName>
    </submittedName>
</protein>